<keyword evidence="4" id="KW-1185">Reference proteome</keyword>
<dbReference type="SFLD" id="SFLDS00005">
    <property type="entry name" value="Isoprenoid_Synthase_Type_I"/>
    <property type="match status" value="1"/>
</dbReference>
<dbReference type="OMA" id="IKGTMEF"/>
<dbReference type="SUPFAM" id="SSF48576">
    <property type="entry name" value="Terpenoid synthases"/>
    <property type="match status" value="1"/>
</dbReference>
<dbReference type="OrthoDB" id="2998174at2759"/>
<gene>
    <name evidence="3" type="ORF">PGRI_035060</name>
</gene>
<dbReference type="SFLD" id="SFLDG01021">
    <property type="entry name" value="Trichodiene_Synthase_Like"/>
    <property type="match status" value="1"/>
</dbReference>
<accession>A0A135LD03</accession>
<dbReference type="Gene3D" id="1.10.600.10">
    <property type="entry name" value="Farnesyl Diphosphate Synthase"/>
    <property type="match status" value="1"/>
</dbReference>
<dbReference type="GeneID" id="63706519"/>
<comment type="similarity">
    <text evidence="1">Belongs to the trichodiene synthase family.</text>
</comment>
<dbReference type="Pfam" id="PF06330">
    <property type="entry name" value="TRI5"/>
    <property type="match status" value="1"/>
</dbReference>
<dbReference type="RefSeq" id="XP_040645296.1">
    <property type="nucleotide sequence ID" value="XM_040791219.1"/>
</dbReference>
<evidence type="ECO:0000256" key="1">
    <source>
        <dbReference type="ARBA" id="ARBA00007946"/>
    </source>
</evidence>
<sequence length="332" mass="37731">MAIAVSTKLKAEISGIIQAFLLDIGYEFPPLKQSSAVEDEVKLHFKHDGFSDEFISKIEPQIKPGVSIATTTFQTTPFDIQCTVAIFTTYSLIIDDFAHDPEFKRHLKQFNTRLLTRQPQGTPILESMAEFLSSFHSIFGQFGGDMIIKDSLQFISACYLEAESANLQFPIEAHLFPSYFRLKVGVAEAYSYMLFPTSQFSEAERLQYYLPLIPYLTWGFNWINDIMSFYKEVGETDNFNFVANEARCKGLTQIELLRKLCDDTSDVIRTLRTLGKVHLELSGVVEAFVSGYVTYHLTQVRYRMGDLGLTCVSDAREWSKCLAESREQALQG</sequence>
<evidence type="ECO:0000256" key="2">
    <source>
        <dbReference type="ARBA" id="ARBA00023239"/>
    </source>
</evidence>
<dbReference type="GO" id="GO:0016838">
    <property type="term" value="F:carbon-oxygen lyase activity, acting on phosphates"/>
    <property type="evidence" value="ECO:0007669"/>
    <property type="project" value="InterPro"/>
</dbReference>
<dbReference type="InterPro" id="IPR024652">
    <property type="entry name" value="Trichodiene_synth"/>
</dbReference>
<keyword evidence="2" id="KW-0456">Lyase</keyword>
<name>A0A135LD03_PENPA</name>
<evidence type="ECO:0000313" key="4">
    <source>
        <dbReference type="Proteomes" id="UP000070168"/>
    </source>
</evidence>
<reference evidence="3 4" key="1">
    <citation type="journal article" date="2016" name="BMC Genomics">
        <title>Genome sequencing and secondary metabolism of the postharvest pathogen Penicillium griseofulvum.</title>
        <authorList>
            <person name="Banani H."/>
            <person name="Marcet-Houben M."/>
            <person name="Ballester A.R."/>
            <person name="Abbruscato P."/>
            <person name="Gonzalez-Candelas L."/>
            <person name="Gabaldon T."/>
            <person name="Spadaro D."/>
        </authorList>
    </citation>
    <scope>NUCLEOTIDE SEQUENCE [LARGE SCALE GENOMIC DNA]</scope>
    <source>
        <strain evidence="3 4">PG3</strain>
    </source>
</reference>
<dbReference type="EMBL" id="LHQR01000067">
    <property type="protein sequence ID" value="KXG46760.1"/>
    <property type="molecule type" value="Genomic_DNA"/>
</dbReference>
<comment type="caution">
    <text evidence="3">The sequence shown here is derived from an EMBL/GenBank/DDBJ whole genome shotgun (WGS) entry which is preliminary data.</text>
</comment>
<evidence type="ECO:0000313" key="3">
    <source>
        <dbReference type="EMBL" id="KXG46760.1"/>
    </source>
</evidence>
<protein>
    <submittedName>
        <fullName evidence="3">Trichodiene synthase</fullName>
    </submittedName>
</protein>
<dbReference type="STRING" id="5078.A0A135LD03"/>
<proteinExistence type="inferred from homology"/>
<dbReference type="InterPro" id="IPR008949">
    <property type="entry name" value="Isoprenoid_synthase_dom_sf"/>
</dbReference>
<organism evidence="3 4">
    <name type="scientific">Penicillium patulum</name>
    <name type="common">Penicillium griseofulvum</name>
    <dbReference type="NCBI Taxonomy" id="5078"/>
    <lineage>
        <taxon>Eukaryota</taxon>
        <taxon>Fungi</taxon>
        <taxon>Dikarya</taxon>
        <taxon>Ascomycota</taxon>
        <taxon>Pezizomycotina</taxon>
        <taxon>Eurotiomycetes</taxon>
        <taxon>Eurotiomycetidae</taxon>
        <taxon>Eurotiales</taxon>
        <taxon>Aspergillaceae</taxon>
        <taxon>Penicillium</taxon>
    </lineage>
</organism>
<dbReference type="AlphaFoldDB" id="A0A135LD03"/>
<dbReference type="Proteomes" id="UP000070168">
    <property type="component" value="Unassembled WGS sequence"/>
</dbReference>